<protein>
    <submittedName>
        <fullName evidence="1">DUF3349 domain-containing protein</fullName>
    </submittedName>
</protein>
<dbReference type="AlphaFoldDB" id="A0A6G9Z2C0"/>
<reference evidence="1 2" key="1">
    <citation type="journal article" date="2019" name="ACS Chem. Biol.">
        <title>Identification and Mobilization of a Cryptic Antibiotic Biosynthesis Gene Locus from a Human-Pathogenic Nocardia Isolate.</title>
        <authorList>
            <person name="Herisse M."/>
            <person name="Ishida K."/>
            <person name="Porter J.L."/>
            <person name="Howden B."/>
            <person name="Hertweck C."/>
            <person name="Stinear T.P."/>
            <person name="Pidot S.J."/>
        </authorList>
    </citation>
    <scope>NUCLEOTIDE SEQUENCE [LARGE SCALE GENOMIC DNA]</scope>
    <source>
        <strain evidence="1 2">AUSMDU00012715</strain>
    </source>
</reference>
<dbReference type="Gene3D" id="1.10.10.2390">
    <property type="match status" value="1"/>
</dbReference>
<organism evidence="1 2">
    <name type="scientific">Nocardia terpenica</name>
    <dbReference type="NCBI Taxonomy" id="455432"/>
    <lineage>
        <taxon>Bacteria</taxon>
        <taxon>Bacillati</taxon>
        <taxon>Actinomycetota</taxon>
        <taxon>Actinomycetes</taxon>
        <taxon>Mycobacteriales</taxon>
        <taxon>Nocardiaceae</taxon>
        <taxon>Nocardia</taxon>
    </lineage>
</organism>
<sequence length="105" mass="11390">MALSAFLTRIVEWLRAGYPQGVPDADYIPLLALLARRLSREEVQQVAAALVQQGALPADKADAGVIITKLTDEMPLESDLTRVRTHLLANGWPVDEAWPGADSPS</sequence>
<dbReference type="Proteomes" id="UP000500953">
    <property type="component" value="Chromosome"/>
</dbReference>
<dbReference type="InterPro" id="IPR021784">
    <property type="entry name" value="DUF3349"/>
</dbReference>
<dbReference type="Pfam" id="PF11829">
    <property type="entry name" value="DUF3349"/>
    <property type="match status" value="1"/>
</dbReference>
<dbReference type="RefSeq" id="WP_167487027.1">
    <property type="nucleotide sequence ID" value="NZ_CP046173.1"/>
</dbReference>
<accession>A0A6G9Z2C0</accession>
<evidence type="ECO:0000313" key="1">
    <source>
        <dbReference type="EMBL" id="QIS19749.1"/>
    </source>
</evidence>
<name>A0A6G9Z2C0_9NOCA</name>
<dbReference type="EMBL" id="CP046173">
    <property type="protein sequence ID" value="QIS19749.1"/>
    <property type="molecule type" value="Genomic_DNA"/>
</dbReference>
<evidence type="ECO:0000313" key="2">
    <source>
        <dbReference type="Proteomes" id="UP000500953"/>
    </source>
</evidence>
<proteinExistence type="predicted"/>
<gene>
    <name evidence="1" type="ORF">F6W96_17075</name>
</gene>
<dbReference type="Gene3D" id="6.10.140.2080">
    <property type="match status" value="1"/>
</dbReference>